<dbReference type="Proteomes" id="UP001203852">
    <property type="component" value="Unassembled WGS sequence"/>
</dbReference>
<name>A0AAN6I895_9EURO</name>
<keyword evidence="5" id="KW-0496">Mitochondrion</keyword>
<accession>A0AAN6I895</accession>
<evidence type="ECO:0000313" key="8">
    <source>
        <dbReference type="Proteomes" id="UP001203852"/>
    </source>
</evidence>
<organism evidence="7 8">
    <name type="scientific">Exophiala viscosa</name>
    <dbReference type="NCBI Taxonomy" id="2486360"/>
    <lineage>
        <taxon>Eukaryota</taxon>
        <taxon>Fungi</taxon>
        <taxon>Dikarya</taxon>
        <taxon>Ascomycota</taxon>
        <taxon>Pezizomycotina</taxon>
        <taxon>Eurotiomycetes</taxon>
        <taxon>Chaetothyriomycetidae</taxon>
        <taxon>Chaetothyriales</taxon>
        <taxon>Herpotrichiellaceae</taxon>
        <taxon>Exophiala</taxon>
    </lineage>
</organism>
<comment type="cofactor">
    <cofactor evidence="5">
        <name>(R)-lipoate</name>
        <dbReference type="ChEBI" id="CHEBI:83088"/>
    </cofactor>
    <text evidence="5">Binds 1 lipoyl cofactor covalently.</text>
</comment>
<dbReference type="Gene3D" id="2.40.50.100">
    <property type="match status" value="1"/>
</dbReference>
<evidence type="ECO:0000256" key="2">
    <source>
        <dbReference type="ARBA" id="ARBA00022823"/>
    </source>
</evidence>
<dbReference type="InterPro" id="IPR003016">
    <property type="entry name" value="2-oxoA_DH_lipoyl-BS"/>
</dbReference>
<evidence type="ECO:0000256" key="5">
    <source>
        <dbReference type="RuleBase" id="RU364055"/>
    </source>
</evidence>
<evidence type="ECO:0000256" key="3">
    <source>
        <dbReference type="ARBA" id="ARBA00022946"/>
    </source>
</evidence>
<comment type="similarity">
    <text evidence="1 5">Belongs to the GcvH family.</text>
</comment>
<dbReference type="Pfam" id="PF01597">
    <property type="entry name" value="GCV_H"/>
    <property type="match status" value="1"/>
</dbReference>
<comment type="caution">
    <text evidence="7">The sequence shown here is derived from an EMBL/GenBank/DDBJ whole genome shotgun (WGS) entry which is preliminary data.</text>
</comment>
<dbReference type="InterPro" id="IPR033753">
    <property type="entry name" value="GCV_H/Fam206"/>
</dbReference>
<comment type="function">
    <text evidence="5">The H protein shuttles the methylamine group of glycine from the P protein to the T protein.</text>
</comment>
<comment type="subcellular location">
    <subcellularLocation>
        <location evidence="5">Mitochondrion</location>
    </subcellularLocation>
</comment>
<dbReference type="PANTHER" id="PTHR11715:SF3">
    <property type="entry name" value="GLYCINE CLEAVAGE SYSTEM H PROTEIN-RELATED"/>
    <property type="match status" value="1"/>
</dbReference>
<dbReference type="InterPro" id="IPR011053">
    <property type="entry name" value="Single_hybrid_motif"/>
</dbReference>
<dbReference type="InterPro" id="IPR000089">
    <property type="entry name" value="Biotin_lipoyl"/>
</dbReference>
<dbReference type="AlphaFoldDB" id="A0AAN6I895"/>
<comment type="subunit">
    <text evidence="5">The glycine cleavage system is composed of four proteins: P, T, L and H.</text>
</comment>
<gene>
    <name evidence="7" type="ORF">EDD36DRAFT_109244</name>
</gene>
<evidence type="ECO:0000256" key="1">
    <source>
        <dbReference type="ARBA" id="ARBA00009249"/>
    </source>
</evidence>
<keyword evidence="2 4" id="KW-0450">Lipoyl</keyword>
<dbReference type="PANTHER" id="PTHR11715">
    <property type="entry name" value="GLYCINE CLEAVAGE SYSTEM H PROTEIN"/>
    <property type="match status" value="1"/>
</dbReference>
<dbReference type="GO" id="GO:0005739">
    <property type="term" value="C:mitochondrion"/>
    <property type="evidence" value="ECO:0007669"/>
    <property type="project" value="UniProtKB-SubCell"/>
</dbReference>
<dbReference type="SUPFAM" id="SSF51230">
    <property type="entry name" value="Single hybrid motif"/>
    <property type="match status" value="1"/>
</dbReference>
<dbReference type="GO" id="GO:0019464">
    <property type="term" value="P:glycine decarboxylation via glycine cleavage system"/>
    <property type="evidence" value="ECO:0007669"/>
    <property type="project" value="UniProtKB-UniRule"/>
</dbReference>
<protein>
    <recommendedName>
        <fullName evidence="5">Glycine cleavage system H protein</fullName>
    </recommendedName>
</protein>
<evidence type="ECO:0000256" key="4">
    <source>
        <dbReference type="PIRSR" id="PIRSR617453-50"/>
    </source>
</evidence>
<dbReference type="PROSITE" id="PS00189">
    <property type="entry name" value="LIPOYL"/>
    <property type="match status" value="1"/>
</dbReference>
<dbReference type="InterPro" id="IPR017453">
    <property type="entry name" value="GCV_H_sub"/>
</dbReference>
<dbReference type="GO" id="GO:0005960">
    <property type="term" value="C:glycine cleavage complex"/>
    <property type="evidence" value="ECO:0007669"/>
    <property type="project" value="UniProtKB-UniRule"/>
</dbReference>
<dbReference type="CDD" id="cd06848">
    <property type="entry name" value="GCS_H"/>
    <property type="match status" value="1"/>
</dbReference>
<dbReference type="NCBIfam" id="NF002270">
    <property type="entry name" value="PRK01202.1"/>
    <property type="match status" value="1"/>
</dbReference>
<sequence>MSTTAVRRLAPTVLRLATKRTIPPSSVAPRSCQWNAVSRNAFSSRSALYVKKYTEDHEWIELDSDGKTGTIGITEYASKALGDVVYVELPELGLEVSKGDSIGAVESVKSASDILTPVSGTIKDHNKVLEEKPGTINKSPEGEGWLAKIEVSDSAELDSLMSKEDYDNFEKE</sequence>
<feature type="domain" description="Lipoyl-binding" evidence="6">
    <location>
        <begin position="68"/>
        <end position="150"/>
    </location>
</feature>
<evidence type="ECO:0000313" key="7">
    <source>
        <dbReference type="EMBL" id="KAI1608287.1"/>
    </source>
</evidence>
<dbReference type="HAMAP" id="MF_00272">
    <property type="entry name" value="GcvH"/>
    <property type="match status" value="1"/>
</dbReference>
<proteinExistence type="inferred from homology"/>
<evidence type="ECO:0000259" key="6">
    <source>
        <dbReference type="PROSITE" id="PS50968"/>
    </source>
</evidence>
<dbReference type="NCBIfam" id="TIGR00527">
    <property type="entry name" value="gcvH"/>
    <property type="match status" value="1"/>
</dbReference>
<dbReference type="GO" id="GO:0009249">
    <property type="term" value="P:protein lipoylation"/>
    <property type="evidence" value="ECO:0007669"/>
    <property type="project" value="TreeGrafter"/>
</dbReference>
<reference evidence="7" key="1">
    <citation type="journal article" date="2022" name="bioRxiv">
        <title>Deciphering the potential niche of two novel black yeast fungi from a biological soil crust based on their genomes, phenotypes, and melanin regulation.</title>
        <authorList>
            <consortium name="DOE Joint Genome Institute"/>
            <person name="Carr E.C."/>
            <person name="Barton Q."/>
            <person name="Grambo S."/>
            <person name="Sullivan M."/>
            <person name="Renfro C.M."/>
            <person name="Kuo A."/>
            <person name="Pangilinan J."/>
            <person name="Lipzen A."/>
            <person name="Keymanesh K."/>
            <person name="Savage E."/>
            <person name="Barry K."/>
            <person name="Grigoriev I.V."/>
            <person name="Riekhof W.R."/>
            <person name="Harris S.S."/>
        </authorList>
    </citation>
    <scope>NUCLEOTIDE SEQUENCE</scope>
    <source>
        <strain evidence="7">JF 03-4F</strain>
    </source>
</reference>
<keyword evidence="8" id="KW-1185">Reference proteome</keyword>
<feature type="modified residue" description="N6-lipoyllysine" evidence="4">
    <location>
        <position position="109"/>
    </location>
</feature>
<dbReference type="PROSITE" id="PS50968">
    <property type="entry name" value="BIOTINYL_LIPOYL"/>
    <property type="match status" value="1"/>
</dbReference>
<keyword evidence="3 5" id="KW-0809">Transit peptide</keyword>
<dbReference type="EMBL" id="MU404364">
    <property type="protein sequence ID" value="KAI1608287.1"/>
    <property type="molecule type" value="Genomic_DNA"/>
</dbReference>
<dbReference type="InterPro" id="IPR002930">
    <property type="entry name" value="GCV_H"/>
</dbReference>